<feature type="compositionally biased region" description="Basic and acidic residues" evidence="6">
    <location>
        <begin position="199"/>
        <end position="209"/>
    </location>
</feature>
<dbReference type="EnsemblMetazoa" id="XM_003389653.3">
    <property type="protein sequence ID" value="XP_003389701.2"/>
    <property type="gene ID" value="LOC100637684"/>
</dbReference>
<proteinExistence type="predicted"/>
<feature type="compositionally biased region" description="Low complexity" evidence="6">
    <location>
        <begin position="684"/>
        <end position="704"/>
    </location>
</feature>
<dbReference type="GO" id="GO:0000977">
    <property type="term" value="F:RNA polymerase II transcription regulatory region sequence-specific DNA binding"/>
    <property type="evidence" value="ECO:0007669"/>
    <property type="project" value="TreeGrafter"/>
</dbReference>
<evidence type="ECO:0000313" key="8">
    <source>
        <dbReference type="Proteomes" id="UP000007879"/>
    </source>
</evidence>
<feature type="region of interest" description="Disordered" evidence="6">
    <location>
        <begin position="1"/>
        <end position="86"/>
    </location>
</feature>
<evidence type="ECO:0000256" key="3">
    <source>
        <dbReference type="ARBA" id="ARBA00023125"/>
    </source>
</evidence>
<feature type="region of interest" description="Disordered" evidence="6">
    <location>
        <begin position="164"/>
        <end position="254"/>
    </location>
</feature>
<dbReference type="KEGG" id="aqu:100637684"/>
<evidence type="ECO:0000256" key="1">
    <source>
        <dbReference type="ARBA" id="ARBA00022553"/>
    </source>
</evidence>
<gene>
    <name evidence="7" type="primary">100637684</name>
</gene>
<accession>A0A1X7TVX4</accession>
<dbReference type="InParanoid" id="A0A1X7TVX4"/>
<feature type="compositionally biased region" description="Low complexity" evidence="6">
    <location>
        <begin position="525"/>
        <end position="543"/>
    </location>
</feature>
<dbReference type="PANTHER" id="PTHR13059:SF13">
    <property type="entry name" value="PROTEIN CAPICUA HOMOLOG"/>
    <property type="match status" value="1"/>
</dbReference>
<feature type="region of interest" description="Disordered" evidence="6">
    <location>
        <begin position="387"/>
        <end position="415"/>
    </location>
</feature>
<feature type="region of interest" description="Disordered" evidence="6">
    <location>
        <begin position="598"/>
        <end position="618"/>
    </location>
</feature>
<name>A0A1X7TVX4_AMPQE</name>
<evidence type="ECO:0000256" key="5">
    <source>
        <dbReference type="ARBA" id="ARBA00023242"/>
    </source>
</evidence>
<evidence type="ECO:0000256" key="6">
    <source>
        <dbReference type="SAM" id="MobiDB-lite"/>
    </source>
</evidence>
<keyword evidence="5" id="KW-0539">Nucleus</keyword>
<dbReference type="InterPro" id="IPR052412">
    <property type="entry name" value="CC-Dev_Transcription_Reg"/>
</dbReference>
<dbReference type="eggNOG" id="ENOG502QRPT">
    <property type="taxonomic scope" value="Eukaryota"/>
</dbReference>
<feature type="region of interest" description="Disordered" evidence="6">
    <location>
        <begin position="684"/>
        <end position="793"/>
    </location>
</feature>
<dbReference type="EnsemblMetazoa" id="Aqu2.1.19236_001">
    <property type="protein sequence ID" value="Aqu2.1.19236_001"/>
    <property type="gene ID" value="Aqu2.1.19236"/>
</dbReference>
<feature type="compositionally biased region" description="Polar residues" evidence="6">
    <location>
        <begin position="735"/>
        <end position="750"/>
    </location>
</feature>
<dbReference type="GO" id="GO:0005634">
    <property type="term" value="C:nucleus"/>
    <property type="evidence" value="ECO:0007669"/>
    <property type="project" value="TreeGrafter"/>
</dbReference>
<dbReference type="GO" id="GO:0000981">
    <property type="term" value="F:DNA-binding transcription factor activity, RNA polymerase II-specific"/>
    <property type="evidence" value="ECO:0007669"/>
    <property type="project" value="TreeGrafter"/>
</dbReference>
<evidence type="ECO:0000313" key="7">
    <source>
        <dbReference type="EnsemblMetazoa" id="Aqu2.1.19236_001"/>
    </source>
</evidence>
<keyword evidence="1" id="KW-0597">Phosphoprotein</keyword>
<organism evidence="7">
    <name type="scientific">Amphimedon queenslandica</name>
    <name type="common">Sponge</name>
    <dbReference type="NCBI Taxonomy" id="400682"/>
    <lineage>
        <taxon>Eukaryota</taxon>
        <taxon>Metazoa</taxon>
        <taxon>Porifera</taxon>
        <taxon>Demospongiae</taxon>
        <taxon>Heteroscleromorpha</taxon>
        <taxon>Haplosclerida</taxon>
        <taxon>Niphatidae</taxon>
        <taxon>Amphimedon</taxon>
    </lineage>
</organism>
<feature type="compositionally biased region" description="Pro residues" evidence="6">
    <location>
        <begin position="55"/>
        <end position="68"/>
    </location>
</feature>
<dbReference type="STRING" id="400682.A0A1X7TVX4"/>
<evidence type="ECO:0000256" key="2">
    <source>
        <dbReference type="ARBA" id="ARBA00023015"/>
    </source>
</evidence>
<reference evidence="7" key="2">
    <citation type="submission" date="2017-05" db="UniProtKB">
        <authorList>
            <consortium name="EnsemblMetazoa"/>
        </authorList>
    </citation>
    <scope>IDENTIFICATION</scope>
</reference>
<dbReference type="PANTHER" id="PTHR13059">
    <property type="entry name" value="HMG-BOX TRANSCRIPTION FACTOR BBX"/>
    <property type="match status" value="1"/>
</dbReference>
<feature type="compositionally biased region" description="Polar residues" evidence="6">
    <location>
        <begin position="26"/>
        <end position="39"/>
    </location>
</feature>
<feature type="compositionally biased region" description="Pro residues" evidence="6">
    <location>
        <begin position="705"/>
        <end position="715"/>
    </location>
</feature>
<feature type="compositionally biased region" description="Basic residues" evidence="6">
    <location>
        <begin position="601"/>
        <end position="610"/>
    </location>
</feature>
<keyword evidence="2" id="KW-0805">Transcription regulation</keyword>
<dbReference type="OrthoDB" id="2377365at2759"/>
<feature type="compositionally biased region" description="Polar residues" evidence="6">
    <location>
        <begin position="185"/>
        <end position="197"/>
    </location>
</feature>
<dbReference type="Proteomes" id="UP000007879">
    <property type="component" value="Unassembled WGS sequence"/>
</dbReference>
<dbReference type="AlphaFoldDB" id="A0A1X7TVX4"/>
<evidence type="ECO:0000256" key="4">
    <source>
        <dbReference type="ARBA" id="ARBA00023163"/>
    </source>
</evidence>
<reference evidence="8" key="1">
    <citation type="journal article" date="2010" name="Nature">
        <title>The Amphimedon queenslandica genome and the evolution of animal complexity.</title>
        <authorList>
            <person name="Srivastava M."/>
            <person name="Simakov O."/>
            <person name="Chapman J."/>
            <person name="Fahey B."/>
            <person name="Gauthier M.E."/>
            <person name="Mitros T."/>
            <person name="Richards G.S."/>
            <person name="Conaco C."/>
            <person name="Dacre M."/>
            <person name="Hellsten U."/>
            <person name="Larroux C."/>
            <person name="Putnam N.H."/>
            <person name="Stanke M."/>
            <person name="Adamska M."/>
            <person name="Darling A."/>
            <person name="Degnan S.M."/>
            <person name="Oakley T.H."/>
            <person name="Plachetzki D.C."/>
            <person name="Zhai Y."/>
            <person name="Adamski M."/>
            <person name="Calcino A."/>
            <person name="Cummins S.F."/>
            <person name="Goodstein D.M."/>
            <person name="Harris C."/>
            <person name="Jackson D.J."/>
            <person name="Leys S.P."/>
            <person name="Shu S."/>
            <person name="Woodcroft B.J."/>
            <person name="Vervoort M."/>
            <person name="Kosik K.S."/>
            <person name="Manning G."/>
            <person name="Degnan B.M."/>
            <person name="Rokhsar D.S."/>
        </authorList>
    </citation>
    <scope>NUCLEOTIDE SEQUENCE [LARGE SCALE GENOMIC DNA]</scope>
</reference>
<feature type="compositionally biased region" description="Polar residues" evidence="6">
    <location>
        <begin position="387"/>
        <end position="398"/>
    </location>
</feature>
<keyword evidence="3" id="KW-0238">DNA-binding</keyword>
<keyword evidence="4" id="KW-0804">Transcription</keyword>
<keyword evidence="8" id="KW-1185">Reference proteome</keyword>
<sequence length="840" mass="90289">MSAVDAALGSLPYQQAKPVEDKSSIARGSSPTYGPTQTLGALPYMETPSGQMSTTPPPPLPPPPPPSLPNQGNFFLPPHPPAGAAAIPHSVSNGVLPPPLIQTQDFQYSTNIRGSRVKLKDIKGVKKGEIIITPEGIKKKFNGKQWRRLCGVDDCWKESQKCGLCSKHLNSPTPPPVTMTTRRVQSSMKRSLSTAMEQQGERNGEGSDAKKRRAHSQGDVLNGNMSNGNGGSSGSSSSDANNESGAGENGKPNVLDEFSDAEQQAIYGLFRLSGSKNSNSFSPIQSPNLISPNNDVFYASRGSPSDISEILMTQHYPRPIQKTGISNHYPPGMIQTPRFPYPGHIGPAYPQAQHPSHFLHHQNSSSLFQLPASSWSNGIDPMSLTPSLSSNKMESNGQAIPPPLTTNNGSTAGENDVECYENEMASFDFSTDEGIKKTAKLSESSLQRVTPDSGIVLNYQSSVSSVGSLSPPIEKAAGEEMSKTFQSYEGGQVSVPDMQDLHKKSSPLPPPISDHLGPNRIPAYSNSAGNSPSSSPNTPTMSGKGMIPLSHAPGNMNGSLMYGTSQMGSPVGSAGSMIHSSPLTNSINTAFPFNSSYTNGMHHHHPHHHSSSSTASFHQHQPYVMSHHQSMFSPGHAYARSPYAATGPFQQYIQHQGPAMQQQQQYRAYPQSPIARNNYQQHQHYNSNGSLSSSSPVSAFSAKPAPTPVSMPPPALISNSSSSSPVLGGPALQQVDPTSPNLGISATTPTKHIESQGDFEAEEEVPSSLPPPVAPIKEEEYRVSPPPTLPDDIQPVIKEERQEEHQFFTKSCRKRFPAEKSSWCVNCQTKKGGCRFIKRK</sequence>
<feature type="region of interest" description="Disordered" evidence="6">
    <location>
        <begin position="497"/>
        <end position="544"/>
    </location>
</feature>
<protein>
    <submittedName>
        <fullName evidence="7">Uncharacterized protein</fullName>
    </submittedName>
</protein>
<feature type="compositionally biased region" description="Low complexity" evidence="6">
    <location>
        <begin position="234"/>
        <end position="246"/>
    </location>
</feature>